<dbReference type="Proteomes" id="UP000054217">
    <property type="component" value="Unassembled WGS sequence"/>
</dbReference>
<organism evidence="2 3">
    <name type="scientific">Pisolithus tinctorius Marx 270</name>
    <dbReference type="NCBI Taxonomy" id="870435"/>
    <lineage>
        <taxon>Eukaryota</taxon>
        <taxon>Fungi</taxon>
        <taxon>Dikarya</taxon>
        <taxon>Basidiomycota</taxon>
        <taxon>Agaricomycotina</taxon>
        <taxon>Agaricomycetes</taxon>
        <taxon>Agaricomycetidae</taxon>
        <taxon>Boletales</taxon>
        <taxon>Sclerodermatineae</taxon>
        <taxon>Pisolithaceae</taxon>
        <taxon>Pisolithus</taxon>
    </lineage>
</organism>
<accession>A0A0C3P5N4</accession>
<name>A0A0C3P5N4_PISTI</name>
<feature type="compositionally biased region" description="Pro residues" evidence="1">
    <location>
        <begin position="69"/>
        <end position="81"/>
    </location>
</feature>
<gene>
    <name evidence="2" type="ORF">M404DRAFT_358586</name>
</gene>
<sequence>MIHSICLVSLTHFLDVSEHSHPIGPANLQFTRRGRRAAVEAEKARNKRQTAPSAGTDSTPSTSAAPVSAPGPPSQQPPMPGFPAATPLPNLPHPFPHYAAPPGVTSSYPPLSVIATGPQAHTVQEQWDRMSVLFNAIREHARTYDYPVASAVALESVLIRLYLESPVGVVGGGVGLAAGMHGPCPVPQQPHVQDSHSQTTMVGTPSTGEQQPSAEIETGIETG</sequence>
<evidence type="ECO:0000256" key="1">
    <source>
        <dbReference type="SAM" id="MobiDB-lite"/>
    </source>
</evidence>
<dbReference type="EMBL" id="KN831957">
    <property type="protein sequence ID" value="KIO08480.1"/>
    <property type="molecule type" value="Genomic_DNA"/>
</dbReference>
<reference evidence="3" key="2">
    <citation type="submission" date="2015-01" db="EMBL/GenBank/DDBJ databases">
        <title>Evolutionary Origins and Diversification of the Mycorrhizal Mutualists.</title>
        <authorList>
            <consortium name="DOE Joint Genome Institute"/>
            <consortium name="Mycorrhizal Genomics Consortium"/>
            <person name="Kohler A."/>
            <person name="Kuo A."/>
            <person name="Nagy L.G."/>
            <person name="Floudas D."/>
            <person name="Copeland A."/>
            <person name="Barry K.W."/>
            <person name="Cichocki N."/>
            <person name="Veneault-Fourrey C."/>
            <person name="LaButti K."/>
            <person name="Lindquist E.A."/>
            <person name="Lipzen A."/>
            <person name="Lundell T."/>
            <person name="Morin E."/>
            <person name="Murat C."/>
            <person name="Riley R."/>
            <person name="Ohm R."/>
            <person name="Sun H."/>
            <person name="Tunlid A."/>
            <person name="Henrissat B."/>
            <person name="Grigoriev I.V."/>
            <person name="Hibbett D.S."/>
            <person name="Martin F."/>
        </authorList>
    </citation>
    <scope>NUCLEOTIDE SEQUENCE [LARGE SCALE GENOMIC DNA]</scope>
    <source>
        <strain evidence="3">Marx 270</strain>
    </source>
</reference>
<feature type="region of interest" description="Disordered" evidence="1">
    <location>
        <begin position="188"/>
        <end position="223"/>
    </location>
</feature>
<feature type="region of interest" description="Disordered" evidence="1">
    <location>
        <begin position="21"/>
        <end position="88"/>
    </location>
</feature>
<evidence type="ECO:0000313" key="2">
    <source>
        <dbReference type="EMBL" id="KIO08480.1"/>
    </source>
</evidence>
<dbReference type="OrthoDB" id="3258408at2759"/>
<dbReference type="HOGENOM" id="CLU_1240569_0_0_1"/>
<feature type="compositionally biased region" description="Polar residues" evidence="1">
    <location>
        <begin position="190"/>
        <end position="213"/>
    </location>
</feature>
<protein>
    <submittedName>
        <fullName evidence="2">Uncharacterized protein</fullName>
    </submittedName>
</protein>
<evidence type="ECO:0000313" key="3">
    <source>
        <dbReference type="Proteomes" id="UP000054217"/>
    </source>
</evidence>
<reference evidence="2 3" key="1">
    <citation type="submission" date="2014-04" db="EMBL/GenBank/DDBJ databases">
        <authorList>
            <consortium name="DOE Joint Genome Institute"/>
            <person name="Kuo A."/>
            <person name="Kohler A."/>
            <person name="Costa M.D."/>
            <person name="Nagy L.G."/>
            <person name="Floudas D."/>
            <person name="Copeland A."/>
            <person name="Barry K.W."/>
            <person name="Cichocki N."/>
            <person name="Veneault-Fourrey C."/>
            <person name="LaButti K."/>
            <person name="Lindquist E.A."/>
            <person name="Lipzen A."/>
            <person name="Lundell T."/>
            <person name="Morin E."/>
            <person name="Murat C."/>
            <person name="Sun H."/>
            <person name="Tunlid A."/>
            <person name="Henrissat B."/>
            <person name="Grigoriev I.V."/>
            <person name="Hibbett D.S."/>
            <person name="Martin F."/>
            <person name="Nordberg H.P."/>
            <person name="Cantor M.N."/>
            <person name="Hua S.X."/>
        </authorList>
    </citation>
    <scope>NUCLEOTIDE SEQUENCE [LARGE SCALE GENOMIC DNA]</scope>
    <source>
        <strain evidence="2 3">Marx 270</strain>
    </source>
</reference>
<dbReference type="AlphaFoldDB" id="A0A0C3P5N4"/>
<keyword evidence="3" id="KW-1185">Reference proteome</keyword>
<feature type="compositionally biased region" description="Low complexity" evidence="1">
    <location>
        <begin position="50"/>
        <end position="68"/>
    </location>
</feature>
<dbReference type="InParanoid" id="A0A0C3P5N4"/>
<proteinExistence type="predicted"/>
<dbReference type="STRING" id="870435.A0A0C3P5N4"/>